<evidence type="ECO:0008006" key="5">
    <source>
        <dbReference type="Google" id="ProtNLM"/>
    </source>
</evidence>
<sequence>MINKNILDKLVQLSENSITSEDWISWWSQNELLVKKEISPGWFLKIKPKMAQGIDGATLISQNNTKDFLKSINQDFKVSSENNYKLNWEKSINELSEKEEIDFKIYFENNFKNLNKEYPNLYSAIKENFSGNGDIVKKEFSKEDILQKSFSKYLTEEIINYFTNISLLQSDGITFNLEFIDFKNDEYLKIGELWLYNDGDEILIKKNSNEVYLNNIGSKQIKILNNSFYNFIESTLTDFINDN</sequence>
<dbReference type="EMBL" id="MUHB01000007">
    <property type="protein sequence ID" value="OXB05558.1"/>
    <property type="molecule type" value="Genomic_DNA"/>
</dbReference>
<dbReference type="Proteomes" id="UP000198431">
    <property type="component" value="Unassembled WGS sequence"/>
</dbReference>
<name>A0AB36P1Z8_9FLAO</name>
<keyword evidence="3" id="KW-1185">Reference proteome</keyword>
<proteinExistence type="predicted"/>
<dbReference type="RefSeq" id="WP_073394538.1">
    <property type="nucleotide sequence ID" value="NZ_FRBX01000002.1"/>
</dbReference>
<gene>
    <name evidence="1" type="ORF">B0A72_05915</name>
    <name evidence="2" type="ORF">SAMN05444387_1689</name>
</gene>
<evidence type="ECO:0000313" key="1">
    <source>
        <dbReference type="EMBL" id="OXB05558.1"/>
    </source>
</evidence>
<accession>A0AB36P1Z8</accession>
<evidence type="ECO:0000313" key="4">
    <source>
        <dbReference type="Proteomes" id="UP000198431"/>
    </source>
</evidence>
<evidence type="ECO:0000313" key="2">
    <source>
        <dbReference type="EMBL" id="SHM00920.1"/>
    </source>
</evidence>
<evidence type="ECO:0000313" key="3">
    <source>
        <dbReference type="Proteomes" id="UP000184216"/>
    </source>
</evidence>
<comment type="caution">
    <text evidence="1">The sequence shown here is derived from an EMBL/GenBank/DDBJ whole genome shotgun (WGS) entry which is preliminary data.</text>
</comment>
<reference evidence="2 3" key="2">
    <citation type="submission" date="2016-11" db="EMBL/GenBank/DDBJ databases">
        <authorList>
            <person name="Varghese N."/>
            <person name="Submissions S."/>
        </authorList>
    </citation>
    <scope>NUCLEOTIDE SEQUENCE [LARGE SCALE GENOMIC DNA]</scope>
    <source>
        <strain evidence="2 3">DSM 6368</strain>
    </source>
</reference>
<dbReference type="EMBL" id="FRBX01000002">
    <property type="protein sequence ID" value="SHM00920.1"/>
    <property type="molecule type" value="Genomic_DNA"/>
</dbReference>
<reference evidence="1 4" key="1">
    <citation type="submission" date="2016-11" db="EMBL/GenBank/DDBJ databases">
        <title>Whole genomes of Flavobacteriaceae.</title>
        <authorList>
            <person name="Stine C."/>
            <person name="Li C."/>
            <person name="Tadesse D."/>
        </authorList>
    </citation>
    <scope>NUCLEOTIDE SEQUENCE [LARGE SCALE GENOMIC DNA]</scope>
    <source>
        <strain evidence="1 4">ATCC 19366</strain>
    </source>
</reference>
<protein>
    <recommendedName>
        <fullName evidence="5">SMI1/KNR4 family protein</fullName>
    </recommendedName>
</protein>
<dbReference type="AlphaFoldDB" id="A0AB36P1Z8"/>
<dbReference type="Proteomes" id="UP000184216">
    <property type="component" value="Unassembled WGS sequence"/>
</dbReference>
<organism evidence="1 4">
    <name type="scientific">Flavobacterium pectinovorum</name>
    <dbReference type="NCBI Taxonomy" id="29533"/>
    <lineage>
        <taxon>Bacteria</taxon>
        <taxon>Pseudomonadati</taxon>
        <taxon>Bacteroidota</taxon>
        <taxon>Flavobacteriia</taxon>
        <taxon>Flavobacteriales</taxon>
        <taxon>Flavobacteriaceae</taxon>
        <taxon>Flavobacterium</taxon>
    </lineage>
</organism>